<dbReference type="EC" id="1.13.12.19" evidence="3"/>
<dbReference type="InterPro" id="IPR027443">
    <property type="entry name" value="IPNS-like_sf"/>
</dbReference>
<dbReference type="Pfam" id="PF03171">
    <property type="entry name" value="2OG-FeII_Oxy"/>
    <property type="match status" value="1"/>
</dbReference>
<evidence type="ECO:0000256" key="3">
    <source>
        <dbReference type="ARBA" id="ARBA00012531"/>
    </source>
</evidence>
<accession>A0ABU5H4M0</accession>
<evidence type="ECO:0000256" key="10">
    <source>
        <dbReference type="RuleBase" id="RU003682"/>
    </source>
</evidence>
<dbReference type="InterPro" id="IPR044861">
    <property type="entry name" value="IPNS-like_FE2OG_OXY"/>
</dbReference>
<dbReference type="PRINTS" id="PR00682">
    <property type="entry name" value="IPNSYNTHASE"/>
</dbReference>
<dbReference type="EMBL" id="JAXIVS010000004">
    <property type="protein sequence ID" value="MDY7227727.1"/>
    <property type="molecule type" value="Genomic_DNA"/>
</dbReference>
<gene>
    <name evidence="12" type="ORF">SYV04_15035</name>
</gene>
<name>A0ABU5H4M0_9BACT</name>
<dbReference type="SUPFAM" id="SSF51197">
    <property type="entry name" value="Clavaminate synthase-like"/>
    <property type="match status" value="1"/>
</dbReference>
<evidence type="ECO:0000313" key="12">
    <source>
        <dbReference type="EMBL" id="MDY7227727.1"/>
    </source>
</evidence>
<evidence type="ECO:0000256" key="4">
    <source>
        <dbReference type="ARBA" id="ARBA00019045"/>
    </source>
</evidence>
<dbReference type="Gene3D" id="2.60.120.330">
    <property type="entry name" value="B-lactam Antibiotic, Isopenicillin N Synthase, Chain"/>
    <property type="match status" value="1"/>
</dbReference>
<proteinExistence type="inferred from homology"/>
<evidence type="ECO:0000256" key="6">
    <source>
        <dbReference type="ARBA" id="ARBA00031011"/>
    </source>
</evidence>
<sequence length="352" mass="38368">MNAVPVAAEFDRVPIIDVRALVEPSASLASRRAVAEQLGAACRESGFFYVVGHGIDAGLQARLEESSRRFFALPLEEKMAVRMALGGPAWRGYFPVGGELTSGRPDRKEGLYFGAELPPTHPLVRTGTPLHGSNLFPREPAGLRDEVLAYMAALTGLGHALMSGIALSLGLDADYFAARYTADPLVLFRIFNYPPGPELAEDGQPVWGVGEHTDYGVLTILKQDDAGGLQVKSRAGGQVRWVEAPPVPDSFVCNIGDMLDRMTRGLYRSTPHRVRNRAGRDRLSLPFFFDPSWTAEVRPIDSPALEGAASDDRSERWDGQSVHAFRGTYGDYLLGKVGKVFPELRAEVLSSK</sequence>
<dbReference type="EC" id="1.14.20.7" evidence="2"/>
<comment type="catalytic activity">
    <reaction evidence="9">
        <text>L-arginine + 2-oxoglutarate + O2 = guanidine + L-glutamate 5-semialdehyde + succinate + CO2</text>
        <dbReference type="Rhea" id="RHEA:31535"/>
        <dbReference type="ChEBI" id="CHEBI:15379"/>
        <dbReference type="ChEBI" id="CHEBI:16526"/>
        <dbReference type="ChEBI" id="CHEBI:16810"/>
        <dbReference type="ChEBI" id="CHEBI:30031"/>
        <dbReference type="ChEBI" id="CHEBI:30087"/>
        <dbReference type="ChEBI" id="CHEBI:32682"/>
        <dbReference type="ChEBI" id="CHEBI:58066"/>
        <dbReference type="EC" id="1.14.20.7"/>
    </reaction>
</comment>
<keyword evidence="13" id="KW-1185">Reference proteome</keyword>
<dbReference type="PROSITE" id="PS51471">
    <property type="entry name" value="FE2OG_OXY"/>
    <property type="match status" value="1"/>
</dbReference>
<keyword evidence="5" id="KW-0266">Ethylene biosynthesis</keyword>
<dbReference type="InterPro" id="IPR026992">
    <property type="entry name" value="DIOX_N"/>
</dbReference>
<feature type="domain" description="Fe2OG dioxygenase" evidence="11">
    <location>
        <begin position="183"/>
        <end position="291"/>
    </location>
</feature>
<evidence type="ECO:0000259" key="11">
    <source>
        <dbReference type="PROSITE" id="PS51471"/>
    </source>
</evidence>
<evidence type="ECO:0000256" key="8">
    <source>
        <dbReference type="ARBA" id="ARBA00047725"/>
    </source>
</evidence>
<dbReference type="PANTHER" id="PTHR47990">
    <property type="entry name" value="2-OXOGLUTARATE (2OG) AND FE(II)-DEPENDENT OXYGENASE SUPERFAMILY PROTEIN-RELATED"/>
    <property type="match status" value="1"/>
</dbReference>
<dbReference type="Proteomes" id="UP001291309">
    <property type="component" value="Unassembled WGS sequence"/>
</dbReference>
<keyword evidence="10" id="KW-0479">Metal-binding</keyword>
<evidence type="ECO:0000256" key="9">
    <source>
        <dbReference type="ARBA" id="ARBA00049359"/>
    </source>
</evidence>
<keyword evidence="10" id="KW-0560">Oxidoreductase</keyword>
<protein>
    <recommendedName>
        <fullName evidence="4">2-oxoglutarate-dependent ethylene/succinate-forming enzyme</fullName>
        <ecNumber evidence="3">1.13.12.19</ecNumber>
        <ecNumber evidence="2">1.14.20.7</ecNumber>
    </recommendedName>
    <alternativeName>
        <fullName evidence="6">2-oxoglutarate dioxygenase (ethylene-forming)</fullName>
    </alternativeName>
    <alternativeName>
        <fullName evidence="7">2-oxoglutarate/L-arginine monooxygenase/decarboxylase (succinate-forming)</fullName>
    </alternativeName>
</protein>
<evidence type="ECO:0000256" key="5">
    <source>
        <dbReference type="ARBA" id="ARBA00022666"/>
    </source>
</evidence>
<evidence type="ECO:0000256" key="2">
    <source>
        <dbReference type="ARBA" id="ARBA00012293"/>
    </source>
</evidence>
<keyword evidence="10" id="KW-0408">Iron</keyword>
<dbReference type="InterPro" id="IPR005123">
    <property type="entry name" value="Oxoglu/Fe-dep_dioxygenase_dom"/>
</dbReference>
<dbReference type="InterPro" id="IPR050231">
    <property type="entry name" value="Iron_ascorbate_oxido_reductase"/>
</dbReference>
<comment type="similarity">
    <text evidence="10">Belongs to the iron/ascorbate-dependent oxidoreductase family.</text>
</comment>
<organism evidence="12 13">
    <name type="scientific">Hyalangium rubrum</name>
    <dbReference type="NCBI Taxonomy" id="3103134"/>
    <lineage>
        <taxon>Bacteria</taxon>
        <taxon>Pseudomonadati</taxon>
        <taxon>Myxococcota</taxon>
        <taxon>Myxococcia</taxon>
        <taxon>Myxococcales</taxon>
        <taxon>Cystobacterineae</taxon>
        <taxon>Archangiaceae</taxon>
        <taxon>Hyalangium</taxon>
    </lineage>
</organism>
<evidence type="ECO:0000313" key="13">
    <source>
        <dbReference type="Proteomes" id="UP001291309"/>
    </source>
</evidence>
<dbReference type="Pfam" id="PF14226">
    <property type="entry name" value="DIOX_N"/>
    <property type="match status" value="1"/>
</dbReference>
<comment type="catalytic activity">
    <reaction evidence="8">
        <text>2-oxoglutarate + O2 + 2 H(+) = ethene + 3 CO2 + H2O</text>
        <dbReference type="Rhea" id="RHEA:31523"/>
        <dbReference type="ChEBI" id="CHEBI:15377"/>
        <dbReference type="ChEBI" id="CHEBI:15378"/>
        <dbReference type="ChEBI" id="CHEBI:15379"/>
        <dbReference type="ChEBI" id="CHEBI:16526"/>
        <dbReference type="ChEBI" id="CHEBI:16810"/>
        <dbReference type="ChEBI" id="CHEBI:18153"/>
        <dbReference type="EC" id="1.13.12.19"/>
    </reaction>
</comment>
<comment type="pathway">
    <text evidence="1">Alkene biosynthesis; ethylene biosynthesis via 2-oxoglutarate.</text>
</comment>
<evidence type="ECO:0000256" key="1">
    <source>
        <dbReference type="ARBA" id="ARBA00004767"/>
    </source>
</evidence>
<reference evidence="12 13" key="1">
    <citation type="submission" date="2023-12" db="EMBL/GenBank/DDBJ databases">
        <title>the genome sequence of Hyalangium sp. s54d21.</title>
        <authorList>
            <person name="Zhang X."/>
        </authorList>
    </citation>
    <scope>NUCLEOTIDE SEQUENCE [LARGE SCALE GENOMIC DNA]</scope>
    <source>
        <strain evidence="13">s54d21</strain>
    </source>
</reference>
<dbReference type="RefSeq" id="WP_321546440.1">
    <property type="nucleotide sequence ID" value="NZ_JAXIVS010000004.1"/>
</dbReference>
<evidence type="ECO:0000256" key="7">
    <source>
        <dbReference type="ARBA" id="ARBA00031282"/>
    </source>
</evidence>
<comment type="caution">
    <text evidence="12">The sequence shown here is derived from an EMBL/GenBank/DDBJ whole genome shotgun (WGS) entry which is preliminary data.</text>
</comment>